<evidence type="ECO:0000313" key="6">
    <source>
        <dbReference type="EMBL" id="NKY52186.1"/>
    </source>
</evidence>
<proteinExistence type="predicted"/>
<dbReference type="AlphaFoldDB" id="A0A846XYC4"/>
<dbReference type="Gene3D" id="3.40.50.12780">
    <property type="entry name" value="N-terminal domain of ligase-like"/>
    <property type="match status" value="1"/>
</dbReference>
<dbReference type="EMBL" id="JAAXOP010000010">
    <property type="protein sequence ID" value="NKY52186.1"/>
    <property type="molecule type" value="Genomic_DNA"/>
</dbReference>
<dbReference type="GO" id="GO:0031177">
    <property type="term" value="F:phosphopantetheine binding"/>
    <property type="evidence" value="ECO:0007669"/>
    <property type="project" value="InterPro"/>
</dbReference>
<reference evidence="6 7" key="1">
    <citation type="submission" date="2020-04" db="EMBL/GenBank/DDBJ databases">
        <title>MicrobeNet Type strains.</title>
        <authorList>
            <person name="Nicholson A.C."/>
        </authorList>
    </citation>
    <scope>NUCLEOTIDE SEQUENCE [LARGE SCALE GENOMIC DNA]</scope>
    <source>
        <strain evidence="6 7">JCM 12354</strain>
    </source>
</reference>
<dbReference type="InterPro" id="IPR046407">
    <property type="entry name" value="CAR"/>
</dbReference>
<dbReference type="InterPro" id="IPR020806">
    <property type="entry name" value="PKS_PP-bd"/>
</dbReference>
<dbReference type="GO" id="GO:0050661">
    <property type="term" value="F:NADP binding"/>
    <property type="evidence" value="ECO:0007669"/>
    <property type="project" value="InterPro"/>
</dbReference>
<evidence type="ECO:0000256" key="1">
    <source>
        <dbReference type="ARBA" id="ARBA00022450"/>
    </source>
</evidence>
<dbReference type="InterPro" id="IPR020845">
    <property type="entry name" value="AMP-binding_CS"/>
</dbReference>
<dbReference type="InterPro" id="IPR000873">
    <property type="entry name" value="AMP-dep_synth/lig_dom"/>
</dbReference>
<dbReference type="GO" id="GO:0016620">
    <property type="term" value="F:oxidoreductase activity, acting on the aldehyde or oxo group of donors, NAD or NADP as acceptor"/>
    <property type="evidence" value="ECO:0007669"/>
    <property type="project" value="InterPro"/>
</dbReference>
<dbReference type="InterPro" id="IPR036736">
    <property type="entry name" value="ACP-like_sf"/>
</dbReference>
<evidence type="ECO:0000256" key="3">
    <source>
        <dbReference type="ARBA" id="ARBA00022741"/>
    </source>
</evidence>
<dbReference type="SUPFAM" id="SSF56801">
    <property type="entry name" value="Acetyl-CoA synthetase-like"/>
    <property type="match status" value="1"/>
</dbReference>
<keyword evidence="2" id="KW-0597">Phosphoprotein</keyword>
<evidence type="ECO:0000256" key="4">
    <source>
        <dbReference type="ARBA" id="ARBA00022840"/>
    </source>
</evidence>
<dbReference type="InterPro" id="IPR042099">
    <property type="entry name" value="ANL_N_sf"/>
</dbReference>
<dbReference type="Proteomes" id="UP000565711">
    <property type="component" value="Unassembled WGS sequence"/>
</dbReference>
<keyword evidence="4" id="KW-0067">ATP-binding</keyword>
<accession>A0A846XYC4</accession>
<evidence type="ECO:0000313" key="7">
    <source>
        <dbReference type="Proteomes" id="UP000565711"/>
    </source>
</evidence>
<dbReference type="Pfam" id="PF00550">
    <property type="entry name" value="PP-binding"/>
    <property type="match status" value="1"/>
</dbReference>
<dbReference type="SUPFAM" id="SSF51735">
    <property type="entry name" value="NAD(P)-binding Rossmann-fold domains"/>
    <property type="match status" value="1"/>
</dbReference>
<dbReference type="NCBIfam" id="NF041592">
    <property type="entry name" value="carboxyl_red"/>
    <property type="match status" value="1"/>
</dbReference>
<evidence type="ECO:0000259" key="5">
    <source>
        <dbReference type="PROSITE" id="PS50075"/>
    </source>
</evidence>
<dbReference type="CDD" id="cd05235">
    <property type="entry name" value="SDR_e1"/>
    <property type="match status" value="1"/>
</dbReference>
<keyword evidence="7" id="KW-1185">Reference proteome</keyword>
<dbReference type="GO" id="GO:0016020">
    <property type="term" value="C:membrane"/>
    <property type="evidence" value="ECO:0007669"/>
    <property type="project" value="TreeGrafter"/>
</dbReference>
<dbReference type="Gene3D" id="3.40.50.720">
    <property type="entry name" value="NAD(P)-binding Rossmann-like Domain"/>
    <property type="match status" value="1"/>
</dbReference>
<keyword evidence="3" id="KW-0547">Nucleotide-binding</keyword>
<dbReference type="PROSITE" id="PS00012">
    <property type="entry name" value="PHOSPHOPANTETHEINE"/>
    <property type="match status" value="1"/>
</dbReference>
<dbReference type="InterPro" id="IPR006162">
    <property type="entry name" value="Ppantetheine_attach_site"/>
</dbReference>
<dbReference type="PANTHER" id="PTHR43272">
    <property type="entry name" value="LONG-CHAIN-FATTY-ACID--COA LIGASE"/>
    <property type="match status" value="1"/>
</dbReference>
<keyword evidence="1" id="KW-0596">Phosphopantetheine</keyword>
<dbReference type="GO" id="GO:0004467">
    <property type="term" value="F:long-chain fatty acid-CoA ligase activity"/>
    <property type="evidence" value="ECO:0007669"/>
    <property type="project" value="TreeGrafter"/>
</dbReference>
<dbReference type="InterPro" id="IPR010080">
    <property type="entry name" value="Thioester_reductase-like_dom"/>
</dbReference>
<name>A0A846XYC4_9NOCA</name>
<dbReference type="InterPro" id="IPR036291">
    <property type="entry name" value="NAD(P)-bd_dom_sf"/>
</dbReference>
<feature type="domain" description="Carrier" evidence="5">
    <location>
        <begin position="649"/>
        <end position="724"/>
    </location>
</feature>
<organism evidence="6 7">
    <name type="scientific">Nocardia vermiculata</name>
    <dbReference type="NCBI Taxonomy" id="257274"/>
    <lineage>
        <taxon>Bacteria</taxon>
        <taxon>Bacillati</taxon>
        <taxon>Actinomycetota</taxon>
        <taxon>Actinomycetes</taxon>
        <taxon>Mycobacteriales</taxon>
        <taxon>Nocardiaceae</taxon>
        <taxon>Nocardia</taxon>
    </lineage>
</organism>
<protein>
    <submittedName>
        <fullName evidence="6">AMP-binding protein</fullName>
    </submittedName>
</protein>
<comment type="caution">
    <text evidence="6">The sequence shown here is derived from an EMBL/GenBank/DDBJ whole genome shotgun (WGS) entry which is preliminary data.</text>
</comment>
<dbReference type="PANTHER" id="PTHR43272:SF33">
    <property type="entry name" value="AMP-BINDING DOMAIN-CONTAINING PROTEIN-RELATED"/>
    <property type="match status" value="1"/>
</dbReference>
<dbReference type="Gene3D" id="1.10.1200.10">
    <property type="entry name" value="ACP-like"/>
    <property type="match status" value="1"/>
</dbReference>
<dbReference type="RefSeq" id="WP_067876059.1">
    <property type="nucleotide sequence ID" value="NZ_JAAXOP010000010.1"/>
</dbReference>
<dbReference type="SUPFAM" id="SSF47336">
    <property type="entry name" value="ACP-like"/>
    <property type="match status" value="1"/>
</dbReference>
<dbReference type="SMART" id="SM01294">
    <property type="entry name" value="PKS_PP_betabranch"/>
    <property type="match status" value="1"/>
</dbReference>
<dbReference type="InterPro" id="IPR013120">
    <property type="entry name" value="FAR_NAD-bd"/>
</dbReference>
<dbReference type="SMART" id="SM00823">
    <property type="entry name" value="PKS_PP"/>
    <property type="match status" value="1"/>
</dbReference>
<dbReference type="GO" id="GO:0005524">
    <property type="term" value="F:ATP binding"/>
    <property type="evidence" value="ECO:0007669"/>
    <property type="project" value="UniProtKB-KW"/>
</dbReference>
<dbReference type="Pfam" id="PF07993">
    <property type="entry name" value="NAD_binding_4"/>
    <property type="match status" value="1"/>
</dbReference>
<dbReference type="InterPro" id="IPR009081">
    <property type="entry name" value="PP-bd_ACP"/>
</dbReference>
<dbReference type="PROSITE" id="PS00455">
    <property type="entry name" value="AMP_BINDING"/>
    <property type="match status" value="1"/>
</dbReference>
<sequence length="1166" mass="127349">MSSDPREDAVARRMMEVYSGDPEVRAAMAVESVSAEIRRPGLHLAEVVETVMSSYAERPALGRRAFEYTVDPATGRCAAHLLPRFDTITYGELWERVRAIAGAWHHDPEIALVPGDFVAIVGFTSSDYVALDLACIYLGAVVAPLPATAGAEELRGYLAEIEPRILAVTPDLLETAVAAIGDGLSKSVRLIVFDRCPGDDAERERIESAASMLDNGKILDTLEDVVERGARYPVPAMFSHSDSDDPLALLIYTSGSTGSPKGALYTERLCLRAWLVGPGAGAAITVNYMPLSHIGGRMTLFGVLARGGTNYFTAASDLSQIFDDIALVRPTELTLVPRLCDMALQTYHNELNRRSAEEIDVSRLEAEVRENLRDKFFGGRLLIAGFGSAPLAGQMRTFIESVLEVPLRDGYGSTEAGGGIVLDNQVQRPPVIDYMLADVPELGYFSTDRPYPRGELLVKSSTQIPGYFKRPDLSATMIDSDGYYHTGDVMAQIGPDRLTYIDRRSNVVKLSQGEFVTIARVEAVLATARWVRQIFVYGSSERAYLLAVVVPTGSALREYCDPAELKEAVTKSLRTAAAVADLRPYEIPRDVLIETEPFAVANALLSGLGKLLRPELVRRYGASLQQMYADLEHAERQALRSIQAQVRFRPVREIVGRVASALLGSPAATLRGDVRFVEMGGDSLTAVALSKQLGELYGVDVPVALVIDPTIDLDRLSDYVQRQRSSNDMHGPRFESVHGSPADVRAADLVLDQFIAPAALGAAESAAPPTAAPHVVLLTGATGFLGRFLCLEWLSRLQRDGGTLICLVRGDDAEHARVRLESAFESTPPLAEQFRKLSVDRLEVVAGDVTARELGLPPRIWDELACRVDSVVHAAALVNHVLPYEDLFGPNTVGTAELIRFAITSRRKRFSYVSTVGVAAVAGSTVFDEDSDVRQWNPAPDDRANYATGYSTSKWAGEVLLRDAHDRYGLPVTVFRSAMILAHRHYPGQVNVSDRFTRLLHGVLTTGLAPATFYSTRPGSVRAHYDGLPVDFVAEAMVTLARKAQGDFRTYHVVNPHDDGIDLDSFVDWMIDAGFRITRIDDYAVWVERVAVVLSGLSGEHRQNSLLPLLDSYRNPETPVAGSALPATAFVAGVRAQRIGDHGEIPRITPDLILEYADDLRRRALL</sequence>
<dbReference type="Pfam" id="PF00501">
    <property type="entry name" value="AMP-binding"/>
    <property type="match status" value="1"/>
</dbReference>
<dbReference type="PROSITE" id="PS50075">
    <property type="entry name" value="CARRIER"/>
    <property type="match status" value="1"/>
</dbReference>
<evidence type="ECO:0000256" key="2">
    <source>
        <dbReference type="ARBA" id="ARBA00022553"/>
    </source>
</evidence>
<gene>
    <name evidence="6" type="ORF">HGA08_18370</name>
</gene>
<dbReference type="NCBIfam" id="TIGR01746">
    <property type="entry name" value="Thioester-redct"/>
    <property type="match status" value="1"/>
</dbReference>